<dbReference type="SUPFAM" id="SSF52317">
    <property type="entry name" value="Class I glutamine amidotransferase-like"/>
    <property type="match status" value="1"/>
</dbReference>
<evidence type="ECO:0000259" key="6">
    <source>
        <dbReference type="Pfam" id="PF02016"/>
    </source>
</evidence>
<reference evidence="9" key="1">
    <citation type="journal article" date="2019" name="Int. J. Syst. Evol. Microbiol.">
        <title>The Global Catalogue of Microorganisms (GCM) 10K type strain sequencing project: providing services to taxonomists for standard genome sequencing and annotation.</title>
        <authorList>
            <consortium name="The Broad Institute Genomics Platform"/>
            <consortium name="The Broad Institute Genome Sequencing Center for Infectious Disease"/>
            <person name="Wu L."/>
            <person name="Ma J."/>
        </authorList>
    </citation>
    <scope>NUCLEOTIDE SEQUENCE [LARGE SCALE GENOMIC DNA]</scope>
    <source>
        <strain evidence="9">CGMCC 4.7020</strain>
    </source>
</reference>
<gene>
    <name evidence="8" type="ORF">ACFQ5X_10185</name>
</gene>
<dbReference type="InterPro" id="IPR040449">
    <property type="entry name" value="Peptidase_S66_N"/>
</dbReference>
<dbReference type="Proteomes" id="UP001597058">
    <property type="component" value="Unassembled WGS sequence"/>
</dbReference>
<dbReference type="EMBL" id="JBHTMM010000009">
    <property type="protein sequence ID" value="MFD1306210.1"/>
    <property type="molecule type" value="Genomic_DNA"/>
</dbReference>
<evidence type="ECO:0000256" key="4">
    <source>
        <dbReference type="ARBA" id="ARBA00022801"/>
    </source>
</evidence>
<evidence type="ECO:0000256" key="2">
    <source>
        <dbReference type="ARBA" id="ARBA00022645"/>
    </source>
</evidence>
<keyword evidence="4" id="KW-0378">Hydrolase</keyword>
<protein>
    <submittedName>
        <fullName evidence="8">LD-carboxypeptidase</fullName>
    </submittedName>
</protein>
<evidence type="ECO:0000259" key="7">
    <source>
        <dbReference type="Pfam" id="PF17676"/>
    </source>
</evidence>
<dbReference type="PANTHER" id="PTHR30237">
    <property type="entry name" value="MURAMOYLTETRAPEPTIDE CARBOXYPEPTIDASE"/>
    <property type="match status" value="1"/>
</dbReference>
<keyword evidence="9" id="KW-1185">Reference proteome</keyword>
<dbReference type="RefSeq" id="WP_381235145.1">
    <property type="nucleotide sequence ID" value="NZ_JBHSKH010000023.1"/>
</dbReference>
<dbReference type="InterPro" id="IPR027478">
    <property type="entry name" value="LdcA_N"/>
</dbReference>
<dbReference type="Pfam" id="PF02016">
    <property type="entry name" value="Peptidase_S66"/>
    <property type="match status" value="1"/>
</dbReference>
<keyword evidence="2" id="KW-0121">Carboxypeptidase</keyword>
<dbReference type="Gene3D" id="3.50.30.60">
    <property type="entry name" value="LD-carboxypeptidase A C-terminal domain-like"/>
    <property type="match status" value="1"/>
</dbReference>
<name>A0ABW3XAD9_9ACTN</name>
<dbReference type="InterPro" id="IPR040921">
    <property type="entry name" value="Peptidase_S66C"/>
</dbReference>
<accession>A0ABW3XAD9</accession>
<organism evidence="8 9">
    <name type="scientific">Streptomyces kaempferi</name>
    <dbReference type="NCBI Taxonomy" id="333725"/>
    <lineage>
        <taxon>Bacteria</taxon>
        <taxon>Bacillati</taxon>
        <taxon>Actinomycetota</taxon>
        <taxon>Actinomycetes</taxon>
        <taxon>Kitasatosporales</taxon>
        <taxon>Streptomycetaceae</taxon>
        <taxon>Streptomyces</taxon>
    </lineage>
</organism>
<keyword evidence="3" id="KW-0645">Protease</keyword>
<dbReference type="InterPro" id="IPR027461">
    <property type="entry name" value="Carboxypeptidase_A_C_sf"/>
</dbReference>
<feature type="domain" description="LD-carboxypeptidase C-terminal" evidence="7">
    <location>
        <begin position="181"/>
        <end position="293"/>
    </location>
</feature>
<dbReference type="InterPro" id="IPR003507">
    <property type="entry name" value="S66_fam"/>
</dbReference>
<evidence type="ECO:0000256" key="3">
    <source>
        <dbReference type="ARBA" id="ARBA00022670"/>
    </source>
</evidence>
<dbReference type="SUPFAM" id="SSF141986">
    <property type="entry name" value="LD-carboxypeptidase A C-terminal domain-like"/>
    <property type="match status" value="1"/>
</dbReference>
<evidence type="ECO:0000256" key="1">
    <source>
        <dbReference type="ARBA" id="ARBA00010233"/>
    </source>
</evidence>
<dbReference type="Pfam" id="PF17676">
    <property type="entry name" value="Peptidase_S66C"/>
    <property type="match status" value="1"/>
</dbReference>
<proteinExistence type="inferred from homology"/>
<comment type="caution">
    <text evidence="8">The sequence shown here is derived from an EMBL/GenBank/DDBJ whole genome shotgun (WGS) entry which is preliminary data.</text>
</comment>
<evidence type="ECO:0000256" key="5">
    <source>
        <dbReference type="ARBA" id="ARBA00022825"/>
    </source>
</evidence>
<dbReference type="PANTHER" id="PTHR30237:SF2">
    <property type="entry name" value="MUREIN TETRAPEPTIDE CARBOXYPEPTIDASE"/>
    <property type="match status" value="1"/>
</dbReference>
<evidence type="ECO:0000313" key="8">
    <source>
        <dbReference type="EMBL" id="MFD1306210.1"/>
    </source>
</evidence>
<evidence type="ECO:0000313" key="9">
    <source>
        <dbReference type="Proteomes" id="UP001597058"/>
    </source>
</evidence>
<dbReference type="CDD" id="cd07025">
    <property type="entry name" value="Peptidase_S66"/>
    <property type="match status" value="1"/>
</dbReference>
<keyword evidence="5" id="KW-0720">Serine protease</keyword>
<dbReference type="InterPro" id="IPR029062">
    <property type="entry name" value="Class_I_gatase-like"/>
</dbReference>
<dbReference type="Gene3D" id="3.40.50.10740">
    <property type="entry name" value="Class I glutamine amidotransferase-like"/>
    <property type="match status" value="1"/>
</dbReference>
<sequence length="308" mass="32520">MKSLIRPARLAPGARVAVVSPSGPVPEERLEAGLDLLRGWDLDPVVAPHVLDRHAEFNYLAGADADRAADFQAAWCDPEVAAVFCARGGYGAQRMVDLLDWDAIRSAGPKVFLGFSDITALHEAFATRAGLVTLHGPMVAAVDFLKNARTQEHLRATLFEPETVRTLTSVTGVALVPGRARGVTLGGCVSLLAADLGTPHARASARGGLLLIEDIGEEAYRLDRILTQLLRAGWLDSVAGIALGSWVDCGPYESLRAVFADRLGGLGVPVVEHFGFGHCEGALTIPFGVGAELDSDEGTLTLDEPALA</sequence>
<feature type="domain" description="LD-carboxypeptidase N-terminal" evidence="6">
    <location>
        <begin position="16"/>
        <end position="136"/>
    </location>
</feature>
<dbReference type="PIRSF" id="PIRSF028757">
    <property type="entry name" value="LD-carboxypeptidase"/>
    <property type="match status" value="1"/>
</dbReference>
<comment type="similarity">
    <text evidence="1">Belongs to the peptidase S66 family.</text>
</comment>